<proteinExistence type="predicted"/>
<feature type="non-terminal residue" evidence="1">
    <location>
        <position position="127"/>
    </location>
</feature>
<organism>
    <name type="scientific">Solenopsis invicta</name>
    <name type="common">Red imported fire ant</name>
    <name type="synonym">Solenopsis wagneri</name>
    <dbReference type="NCBI Taxonomy" id="13686"/>
    <lineage>
        <taxon>Eukaryota</taxon>
        <taxon>Metazoa</taxon>
        <taxon>Ecdysozoa</taxon>
        <taxon>Arthropoda</taxon>
        <taxon>Hexapoda</taxon>
        <taxon>Insecta</taxon>
        <taxon>Pterygota</taxon>
        <taxon>Neoptera</taxon>
        <taxon>Endopterygota</taxon>
        <taxon>Hymenoptera</taxon>
        <taxon>Apocrita</taxon>
        <taxon>Aculeata</taxon>
        <taxon>Formicoidea</taxon>
        <taxon>Formicidae</taxon>
        <taxon>Myrmicinae</taxon>
        <taxon>Solenopsis</taxon>
    </lineage>
</organism>
<accession>E9JBU8</accession>
<protein>
    <submittedName>
        <fullName evidence="1">Uncharacterized protein</fullName>
    </submittedName>
</protein>
<dbReference type="AlphaFoldDB" id="E9JBU8"/>
<dbReference type="HOGENOM" id="CLU_1973277_0_0_1"/>
<gene>
    <name evidence="1" type="ORF">SINV_09457</name>
</gene>
<reference evidence="1" key="1">
    <citation type="journal article" date="2011" name="Proc. Natl. Acad. Sci. U.S.A.">
        <title>The genome of the fire ant Solenopsis invicta.</title>
        <authorList>
            <person name="Wurm Y."/>
            <person name="Wang J."/>
            <person name="Riba-Grognuz O."/>
            <person name="Corona M."/>
            <person name="Nygaard S."/>
            <person name="Hunt B.G."/>
            <person name="Ingram K.K."/>
            <person name="Falquet L."/>
            <person name="Nipitwattanaphon M."/>
            <person name="Gotzek D."/>
            <person name="Dijkstra M.B."/>
            <person name="Oettler J."/>
            <person name="Comtesse F."/>
            <person name="Shih C.J."/>
            <person name="Wu W.J."/>
            <person name="Yang C.C."/>
            <person name="Thomas J."/>
            <person name="Beaudoing E."/>
            <person name="Pradervand S."/>
            <person name="Flegel V."/>
            <person name="Cook E.D."/>
            <person name="Fabbretti R."/>
            <person name="Stockinger H."/>
            <person name="Long L."/>
            <person name="Farmerie W.G."/>
            <person name="Oakey J."/>
            <person name="Boomsma J.J."/>
            <person name="Pamilo P."/>
            <person name="Yi S.V."/>
            <person name="Heinze J."/>
            <person name="Goodisman M.A."/>
            <person name="Farinelli L."/>
            <person name="Harshman K."/>
            <person name="Hulo N."/>
            <person name="Cerutti L."/>
            <person name="Xenarios I."/>
            <person name="Shoemaker D."/>
            <person name="Keller L."/>
        </authorList>
    </citation>
    <scope>NUCLEOTIDE SEQUENCE [LARGE SCALE GENOMIC DNA]</scope>
</reference>
<sequence>MIRIFECRMHACEQYESHLENAFEAHIARTHEYRKHRRGTAKSQYLSNVFSHHVVYANAERKEQRYRCKLLSGNRFNRYEFGLMLFETYNTEYDVEITIPEGSYKLPVINEFLKRTILQKRRNAVTC</sequence>
<dbReference type="EMBL" id="GL771638">
    <property type="protein sequence ID" value="EFZ09707.1"/>
    <property type="molecule type" value="Genomic_DNA"/>
</dbReference>
<evidence type="ECO:0000313" key="1">
    <source>
        <dbReference type="EMBL" id="EFZ09707.1"/>
    </source>
</evidence>
<name>E9JBU8_SOLIN</name>